<accession>E4YRJ6</accession>
<name>E4YRJ6_OIKDI</name>
<organism evidence="1">
    <name type="scientific">Oikopleura dioica</name>
    <name type="common">Tunicate</name>
    <dbReference type="NCBI Taxonomy" id="34765"/>
    <lineage>
        <taxon>Eukaryota</taxon>
        <taxon>Metazoa</taxon>
        <taxon>Chordata</taxon>
        <taxon>Tunicata</taxon>
        <taxon>Appendicularia</taxon>
        <taxon>Copelata</taxon>
        <taxon>Oikopleuridae</taxon>
        <taxon>Oikopleura</taxon>
    </lineage>
</organism>
<dbReference type="Proteomes" id="UP000011014">
    <property type="component" value="Unassembled WGS sequence"/>
</dbReference>
<reference evidence="1" key="1">
    <citation type="journal article" date="2010" name="Science">
        <title>Plasticity of animal genome architecture unmasked by rapid evolution of a pelagic tunicate.</title>
        <authorList>
            <person name="Denoeud F."/>
            <person name="Henriet S."/>
            <person name="Mungpakdee S."/>
            <person name="Aury J.M."/>
            <person name="Da Silva C."/>
            <person name="Brinkmann H."/>
            <person name="Mikhaleva J."/>
            <person name="Olsen L.C."/>
            <person name="Jubin C."/>
            <person name="Canestro C."/>
            <person name="Bouquet J.M."/>
            <person name="Danks G."/>
            <person name="Poulain J."/>
            <person name="Campsteijn C."/>
            <person name="Adamski M."/>
            <person name="Cross I."/>
            <person name="Yadetie F."/>
            <person name="Muffato M."/>
            <person name="Louis A."/>
            <person name="Butcher S."/>
            <person name="Tsagkogeorga G."/>
            <person name="Konrad A."/>
            <person name="Singh S."/>
            <person name="Jensen M.F."/>
            <person name="Cong E.H."/>
            <person name="Eikeseth-Otteraa H."/>
            <person name="Noel B."/>
            <person name="Anthouard V."/>
            <person name="Porcel B.M."/>
            <person name="Kachouri-Lafond R."/>
            <person name="Nishino A."/>
            <person name="Ugolini M."/>
            <person name="Chourrout P."/>
            <person name="Nishida H."/>
            <person name="Aasland R."/>
            <person name="Huzurbazar S."/>
            <person name="Westhof E."/>
            <person name="Delsuc F."/>
            <person name="Lehrach H."/>
            <person name="Reinhardt R."/>
            <person name="Weissenbach J."/>
            <person name="Roy S.W."/>
            <person name="Artiguenave F."/>
            <person name="Postlethwait J.H."/>
            <person name="Manak J.R."/>
            <person name="Thompson E.M."/>
            <person name="Jaillon O."/>
            <person name="Du Pasquier L."/>
            <person name="Boudinot P."/>
            <person name="Liberles D.A."/>
            <person name="Volff J.N."/>
            <person name="Philippe H."/>
            <person name="Lenhard B."/>
            <person name="Roest Crollius H."/>
            <person name="Wincker P."/>
            <person name="Chourrout D."/>
        </authorList>
    </citation>
    <scope>NUCLEOTIDE SEQUENCE [LARGE SCALE GENOMIC DNA]</scope>
</reference>
<protein>
    <submittedName>
        <fullName evidence="1">Uncharacterized protein</fullName>
    </submittedName>
</protein>
<gene>
    <name evidence="1" type="ORF">GSOID_T00031595001</name>
</gene>
<sequence>MEWSAEDFNLRHLSQSTQIALLLRFAKMHVFARSVSRSYYLSYDSLGKN</sequence>
<evidence type="ECO:0000313" key="1">
    <source>
        <dbReference type="EMBL" id="CBY38088.1"/>
    </source>
</evidence>
<dbReference type="AlphaFoldDB" id="E4YRJ6"/>
<dbReference type="EMBL" id="FN655127">
    <property type="protein sequence ID" value="CBY38088.1"/>
    <property type="molecule type" value="Genomic_DNA"/>
</dbReference>
<proteinExistence type="predicted"/>